<gene>
    <name evidence="5" type="ORF">GCM10023314_28410</name>
</gene>
<sequence>MLNTNQSLHLNLINIEQIVFNKTWGFDNIINPFSKFYFIKKGAGYIIIDRKKINLLSGHIYLVPSYAHSSFKCHSGHSHIQMSYIETFGNSFSIYNFMAFKHQIKATPLDINCFDRLLKINTKEKFFSRTPQGYLHNSELYSSKMMETQAILKIILSKFIKLDHKNTGTSGKTRLNKVINYISQNLHKKISITELAAYTNLNRDYFSRMFNNQFKMRPSLYIQIKRIERAELLLITTNYSLIEISIKVGYENYTSFLQVFKKHVGQPPSHFRKNQVDNIK</sequence>
<keyword evidence="1" id="KW-0805">Transcription regulation</keyword>
<dbReference type="InterPro" id="IPR018060">
    <property type="entry name" value="HTH_AraC"/>
</dbReference>
<dbReference type="PRINTS" id="PR00032">
    <property type="entry name" value="HTHARAC"/>
</dbReference>
<comment type="caution">
    <text evidence="5">The sequence shown here is derived from an EMBL/GenBank/DDBJ whole genome shotgun (WGS) entry which is preliminary data.</text>
</comment>
<dbReference type="Pfam" id="PF12833">
    <property type="entry name" value="HTH_18"/>
    <property type="match status" value="1"/>
</dbReference>
<dbReference type="InterPro" id="IPR009057">
    <property type="entry name" value="Homeodomain-like_sf"/>
</dbReference>
<dbReference type="PANTHER" id="PTHR43280">
    <property type="entry name" value="ARAC-FAMILY TRANSCRIPTIONAL REGULATOR"/>
    <property type="match status" value="1"/>
</dbReference>
<proteinExistence type="predicted"/>
<evidence type="ECO:0000256" key="1">
    <source>
        <dbReference type="ARBA" id="ARBA00023015"/>
    </source>
</evidence>
<dbReference type="EMBL" id="BAABJJ010000039">
    <property type="protein sequence ID" value="GAA4953146.1"/>
    <property type="molecule type" value="Genomic_DNA"/>
</dbReference>
<organism evidence="5 6">
    <name type="scientific">Algibacter agarivorans</name>
    <dbReference type="NCBI Taxonomy" id="1109741"/>
    <lineage>
        <taxon>Bacteria</taxon>
        <taxon>Pseudomonadati</taxon>
        <taxon>Bacteroidota</taxon>
        <taxon>Flavobacteriia</taxon>
        <taxon>Flavobacteriales</taxon>
        <taxon>Flavobacteriaceae</taxon>
        <taxon>Algibacter</taxon>
    </lineage>
</organism>
<dbReference type="InterPro" id="IPR020449">
    <property type="entry name" value="Tscrpt_reg_AraC-type_HTH"/>
</dbReference>
<evidence type="ECO:0000313" key="6">
    <source>
        <dbReference type="Proteomes" id="UP001501302"/>
    </source>
</evidence>
<accession>A0ABP9GX77</accession>
<reference evidence="6" key="1">
    <citation type="journal article" date="2019" name="Int. J. Syst. Evol. Microbiol.">
        <title>The Global Catalogue of Microorganisms (GCM) 10K type strain sequencing project: providing services to taxonomists for standard genome sequencing and annotation.</title>
        <authorList>
            <consortium name="The Broad Institute Genomics Platform"/>
            <consortium name="The Broad Institute Genome Sequencing Center for Infectious Disease"/>
            <person name="Wu L."/>
            <person name="Ma J."/>
        </authorList>
    </citation>
    <scope>NUCLEOTIDE SEQUENCE [LARGE SCALE GENOMIC DNA]</scope>
    <source>
        <strain evidence="6">JCM 18285</strain>
    </source>
</reference>
<evidence type="ECO:0000256" key="2">
    <source>
        <dbReference type="ARBA" id="ARBA00023125"/>
    </source>
</evidence>
<dbReference type="Proteomes" id="UP001501302">
    <property type="component" value="Unassembled WGS sequence"/>
</dbReference>
<name>A0ABP9GX77_9FLAO</name>
<evidence type="ECO:0000259" key="4">
    <source>
        <dbReference type="PROSITE" id="PS01124"/>
    </source>
</evidence>
<dbReference type="PROSITE" id="PS01124">
    <property type="entry name" value="HTH_ARAC_FAMILY_2"/>
    <property type="match status" value="1"/>
</dbReference>
<keyword evidence="3" id="KW-0804">Transcription</keyword>
<evidence type="ECO:0000313" key="5">
    <source>
        <dbReference type="EMBL" id="GAA4953146.1"/>
    </source>
</evidence>
<dbReference type="PROSITE" id="PS00041">
    <property type="entry name" value="HTH_ARAC_FAMILY_1"/>
    <property type="match status" value="1"/>
</dbReference>
<protein>
    <recommendedName>
        <fullName evidence="4">HTH araC/xylS-type domain-containing protein</fullName>
    </recommendedName>
</protein>
<keyword evidence="6" id="KW-1185">Reference proteome</keyword>
<dbReference type="PANTHER" id="PTHR43280:SF28">
    <property type="entry name" value="HTH-TYPE TRANSCRIPTIONAL ACTIVATOR RHAS"/>
    <property type="match status" value="1"/>
</dbReference>
<evidence type="ECO:0000256" key="3">
    <source>
        <dbReference type="ARBA" id="ARBA00023163"/>
    </source>
</evidence>
<dbReference type="SUPFAM" id="SSF46689">
    <property type="entry name" value="Homeodomain-like"/>
    <property type="match status" value="2"/>
</dbReference>
<dbReference type="InterPro" id="IPR018062">
    <property type="entry name" value="HTH_AraC-typ_CS"/>
</dbReference>
<keyword evidence="2" id="KW-0238">DNA-binding</keyword>
<dbReference type="Gene3D" id="1.10.10.60">
    <property type="entry name" value="Homeodomain-like"/>
    <property type="match status" value="2"/>
</dbReference>
<dbReference type="RefSeq" id="WP_345193148.1">
    <property type="nucleotide sequence ID" value="NZ_BAABJJ010000039.1"/>
</dbReference>
<dbReference type="SMART" id="SM00342">
    <property type="entry name" value="HTH_ARAC"/>
    <property type="match status" value="1"/>
</dbReference>
<feature type="domain" description="HTH araC/xylS-type" evidence="4">
    <location>
        <begin position="176"/>
        <end position="274"/>
    </location>
</feature>